<proteinExistence type="predicted"/>
<comment type="caution">
    <text evidence="1">The sequence shown here is derived from an EMBL/GenBank/DDBJ whole genome shotgun (WGS) entry which is preliminary data.</text>
</comment>
<evidence type="ECO:0000313" key="1">
    <source>
        <dbReference type="EMBL" id="KAG8051286.1"/>
    </source>
</evidence>
<dbReference type="EMBL" id="JAAALK010000289">
    <property type="protein sequence ID" value="KAG8051286.1"/>
    <property type="molecule type" value="Genomic_DNA"/>
</dbReference>
<name>A0A8J5V993_ZIZPA</name>
<evidence type="ECO:0000313" key="2">
    <source>
        <dbReference type="Proteomes" id="UP000729402"/>
    </source>
</evidence>
<gene>
    <name evidence="1" type="ORF">GUJ93_ZPchr0009g1529</name>
</gene>
<reference evidence="1" key="1">
    <citation type="journal article" date="2021" name="bioRxiv">
        <title>Whole Genome Assembly and Annotation of Northern Wild Rice, Zizania palustris L., Supports a Whole Genome Duplication in the Zizania Genus.</title>
        <authorList>
            <person name="Haas M."/>
            <person name="Kono T."/>
            <person name="Macchietto M."/>
            <person name="Millas R."/>
            <person name="McGilp L."/>
            <person name="Shao M."/>
            <person name="Duquette J."/>
            <person name="Hirsch C.N."/>
            <person name="Kimball J."/>
        </authorList>
    </citation>
    <scope>NUCLEOTIDE SEQUENCE</scope>
    <source>
        <tissue evidence="1">Fresh leaf tissue</tissue>
    </source>
</reference>
<reference evidence="1" key="2">
    <citation type="submission" date="2021-02" db="EMBL/GenBank/DDBJ databases">
        <authorList>
            <person name="Kimball J.A."/>
            <person name="Haas M.W."/>
            <person name="Macchietto M."/>
            <person name="Kono T."/>
            <person name="Duquette J."/>
            <person name="Shao M."/>
        </authorList>
    </citation>
    <scope>NUCLEOTIDE SEQUENCE</scope>
    <source>
        <tissue evidence="1">Fresh leaf tissue</tissue>
    </source>
</reference>
<sequence length="86" mass="9212">MDDGLSSTILGLDTVTWSEARALTLSIPHALPMAIALLATDAAGASPATLPLRLVDLEPRETLLFIEKQPAQDFVDGHRLVSLFNT</sequence>
<dbReference type="Proteomes" id="UP000729402">
    <property type="component" value="Unassembled WGS sequence"/>
</dbReference>
<organism evidence="1 2">
    <name type="scientific">Zizania palustris</name>
    <name type="common">Northern wild rice</name>
    <dbReference type="NCBI Taxonomy" id="103762"/>
    <lineage>
        <taxon>Eukaryota</taxon>
        <taxon>Viridiplantae</taxon>
        <taxon>Streptophyta</taxon>
        <taxon>Embryophyta</taxon>
        <taxon>Tracheophyta</taxon>
        <taxon>Spermatophyta</taxon>
        <taxon>Magnoliopsida</taxon>
        <taxon>Liliopsida</taxon>
        <taxon>Poales</taxon>
        <taxon>Poaceae</taxon>
        <taxon>BOP clade</taxon>
        <taxon>Oryzoideae</taxon>
        <taxon>Oryzeae</taxon>
        <taxon>Zizaniinae</taxon>
        <taxon>Zizania</taxon>
    </lineage>
</organism>
<keyword evidence="2" id="KW-1185">Reference proteome</keyword>
<accession>A0A8J5V993</accession>
<protein>
    <submittedName>
        <fullName evidence="1">Uncharacterized protein</fullName>
    </submittedName>
</protein>
<dbReference type="AlphaFoldDB" id="A0A8J5V993"/>